<dbReference type="PANTHER" id="PTHR32552:SF81">
    <property type="entry name" value="TONB-DEPENDENT OUTER MEMBRANE RECEPTOR"/>
    <property type="match status" value="1"/>
</dbReference>
<name>A0ABX0XQK2_9SPHN</name>
<evidence type="ECO:0000256" key="14">
    <source>
        <dbReference type="RuleBase" id="RU003357"/>
    </source>
</evidence>
<comment type="similarity">
    <text evidence="12 14">Belongs to the TonB-dependent receptor family.</text>
</comment>
<dbReference type="PANTHER" id="PTHR32552">
    <property type="entry name" value="FERRICHROME IRON RECEPTOR-RELATED"/>
    <property type="match status" value="1"/>
</dbReference>
<dbReference type="Gene3D" id="2.170.130.10">
    <property type="entry name" value="TonB-dependent receptor, plug domain"/>
    <property type="match status" value="1"/>
</dbReference>
<feature type="short sequence motif" description="TonB C-terminal box" evidence="13">
    <location>
        <begin position="942"/>
        <end position="959"/>
    </location>
</feature>
<sequence length="959" mass="102170">MPKTRWLASAALFAFAVPAQAQVAPSTPATNAPSSDEAGAQTDTAAEIGGDIIITATRRAQALSDVPIAVSAVTAESLQNSGASDIRQLNQLAPSLLVSSTGSEANASARIRGIGTVGDNPGLESSVAVFIDGVYRSRTGSGLNELGEIDRVEVLRGPQGTLFGRNASAGLINIISRAPSFDFGGTVEATYGNYDNIRLGGSLTGPITDTVAFRVDGIYNTRDGFYRDVIDGGRVNDRNRYFVRGQLLFEPSDALTVRLIGDYTRRDEACCAAVFKSTAETFDPTANTTTPGFNTDGAVSLSPTNRFVDVLRSLGGVFPGDAFPNRMDPYNRRVAVTSGRTFRNETKDYGISGQVDYDFGPATLTSITAYREYKAGGAGDYDYGNVDLLYRADDGNSFREFHTFSQELRLNGSAFDGVLDWLVGGYYAKEDLVVVDNLKFGSQYGAFAACRLVATANPLSLLRNPNASGCLGTTPSAAFGGATARQAFGASFGALATPILAGLDRLSGTVVNGVRTGGVNNVGDNRADYRQDSENFAAFTHNIINITDQLSLTLGLRYTNERKDFSATFDNNNTVCGTQRANLLPVLQAIANPATPGLTAAQRQQLSTFVGGIITLTCQGNSSSLLNGFALEDERREDEFTGTGVLSYKPTDDLLLYASYSRGYKAGGFNLDRSALGSRPVATPALAGGITPADVSDLQFAAEKVNAYEVGLKFTSRQFNVNVAAFRQDFSNFQLNTFNGSVFIVQNIGSCDDDLGGADQDSSGATGLCTGDEQAGVRSQGVEIEASMFPSSDTAFTLGYTYADTRYRDNLIGAGEQLDPALFLLPGSRVSNAPEHVVTSSFAWTPDIGTTGLSGLFYVDGRLSSDYNTGSDLFPEKEQDGFFVMNARVGLRGPDQHWALELWAQNLLDTDYQQVAFNAPFQGAGSRAQTAAFGTTANQIFSSYLAEPRTYGVTLRGRF</sequence>
<dbReference type="InterPro" id="IPR000531">
    <property type="entry name" value="Beta-barrel_TonB"/>
</dbReference>
<comment type="caution">
    <text evidence="18">The sequence shown here is derived from an EMBL/GenBank/DDBJ whole genome shotgun (WGS) entry which is preliminary data.</text>
</comment>
<keyword evidence="8" id="KW-0406">Ion transport</keyword>
<evidence type="ECO:0000313" key="18">
    <source>
        <dbReference type="EMBL" id="NJC35064.1"/>
    </source>
</evidence>
<organism evidence="18 19">
    <name type="scientific">Sphingomonas jejuensis</name>
    <dbReference type="NCBI Taxonomy" id="904715"/>
    <lineage>
        <taxon>Bacteria</taxon>
        <taxon>Pseudomonadati</taxon>
        <taxon>Pseudomonadota</taxon>
        <taxon>Alphaproteobacteria</taxon>
        <taxon>Sphingomonadales</taxon>
        <taxon>Sphingomonadaceae</taxon>
        <taxon>Sphingomonas</taxon>
    </lineage>
</organism>
<evidence type="ECO:0000313" key="19">
    <source>
        <dbReference type="Proteomes" id="UP000734218"/>
    </source>
</evidence>
<evidence type="ECO:0000256" key="8">
    <source>
        <dbReference type="ARBA" id="ARBA00023065"/>
    </source>
</evidence>
<evidence type="ECO:0000256" key="15">
    <source>
        <dbReference type="SAM" id="SignalP"/>
    </source>
</evidence>
<evidence type="ECO:0000256" key="12">
    <source>
        <dbReference type="PROSITE-ProRule" id="PRU01360"/>
    </source>
</evidence>
<dbReference type="PROSITE" id="PS01156">
    <property type="entry name" value="TONB_DEPENDENT_REC_2"/>
    <property type="match status" value="1"/>
</dbReference>
<dbReference type="InterPro" id="IPR010917">
    <property type="entry name" value="TonB_rcpt_CS"/>
</dbReference>
<feature type="signal peptide" evidence="15">
    <location>
        <begin position="1"/>
        <end position="21"/>
    </location>
</feature>
<keyword evidence="3 12" id="KW-1134">Transmembrane beta strand</keyword>
<evidence type="ECO:0000256" key="10">
    <source>
        <dbReference type="ARBA" id="ARBA00023136"/>
    </source>
</evidence>
<evidence type="ECO:0000256" key="5">
    <source>
        <dbReference type="ARBA" id="ARBA00022692"/>
    </source>
</evidence>
<dbReference type="Gene3D" id="2.40.170.20">
    <property type="entry name" value="TonB-dependent receptor, beta-barrel domain"/>
    <property type="match status" value="1"/>
</dbReference>
<dbReference type="RefSeq" id="WP_167955600.1">
    <property type="nucleotide sequence ID" value="NZ_JAATJE010000002.1"/>
</dbReference>
<keyword evidence="2 12" id="KW-0813">Transport</keyword>
<protein>
    <submittedName>
        <fullName evidence="18">Outer membrane receptor protein involved in Fe transport</fullName>
    </submittedName>
</protein>
<evidence type="ECO:0000256" key="6">
    <source>
        <dbReference type="ARBA" id="ARBA00022729"/>
    </source>
</evidence>
<dbReference type="PROSITE" id="PS52016">
    <property type="entry name" value="TONB_DEPENDENT_REC_3"/>
    <property type="match status" value="1"/>
</dbReference>
<accession>A0ABX0XQK2</accession>
<evidence type="ECO:0000259" key="17">
    <source>
        <dbReference type="Pfam" id="PF07715"/>
    </source>
</evidence>
<evidence type="ECO:0000256" key="1">
    <source>
        <dbReference type="ARBA" id="ARBA00004571"/>
    </source>
</evidence>
<dbReference type="InterPro" id="IPR036942">
    <property type="entry name" value="Beta-barrel_TonB_sf"/>
</dbReference>
<evidence type="ECO:0000256" key="3">
    <source>
        <dbReference type="ARBA" id="ARBA00022452"/>
    </source>
</evidence>
<evidence type="ECO:0000256" key="13">
    <source>
        <dbReference type="PROSITE-ProRule" id="PRU10144"/>
    </source>
</evidence>
<dbReference type="Pfam" id="PF00593">
    <property type="entry name" value="TonB_dep_Rec_b-barrel"/>
    <property type="match status" value="1"/>
</dbReference>
<keyword evidence="19" id="KW-1185">Reference proteome</keyword>
<keyword evidence="11 12" id="KW-0998">Cell outer membrane</keyword>
<keyword evidence="6 15" id="KW-0732">Signal</keyword>
<dbReference type="InterPro" id="IPR039426">
    <property type="entry name" value="TonB-dep_rcpt-like"/>
</dbReference>
<keyword evidence="9 14" id="KW-0798">TonB box</keyword>
<evidence type="ECO:0000256" key="7">
    <source>
        <dbReference type="ARBA" id="ARBA00023004"/>
    </source>
</evidence>
<dbReference type="SUPFAM" id="SSF56935">
    <property type="entry name" value="Porins"/>
    <property type="match status" value="1"/>
</dbReference>
<dbReference type="InterPro" id="IPR012910">
    <property type="entry name" value="Plug_dom"/>
</dbReference>
<keyword evidence="7" id="KW-0408">Iron</keyword>
<keyword evidence="10 12" id="KW-0472">Membrane</keyword>
<comment type="subcellular location">
    <subcellularLocation>
        <location evidence="1 12">Cell outer membrane</location>
        <topology evidence="1 12">Multi-pass membrane protein</topology>
    </subcellularLocation>
</comment>
<gene>
    <name evidence="18" type="ORF">GGR88_002578</name>
</gene>
<keyword evidence="5 12" id="KW-0812">Transmembrane</keyword>
<keyword evidence="18" id="KW-0675">Receptor</keyword>
<dbReference type="EMBL" id="JAATJE010000002">
    <property type="protein sequence ID" value="NJC35064.1"/>
    <property type="molecule type" value="Genomic_DNA"/>
</dbReference>
<proteinExistence type="inferred from homology"/>
<dbReference type="Pfam" id="PF07715">
    <property type="entry name" value="Plug"/>
    <property type="match status" value="1"/>
</dbReference>
<reference evidence="18 19" key="1">
    <citation type="submission" date="2020-03" db="EMBL/GenBank/DDBJ databases">
        <title>Genomic Encyclopedia of Type Strains, Phase IV (KMG-IV): sequencing the most valuable type-strain genomes for metagenomic binning, comparative biology and taxonomic classification.</title>
        <authorList>
            <person name="Goeker M."/>
        </authorList>
    </citation>
    <scope>NUCLEOTIDE SEQUENCE [LARGE SCALE GENOMIC DNA]</scope>
    <source>
        <strain evidence="18 19">DSM 27651</strain>
    </source>
</reference>
<keyword evidence="4" id="KW-0410">Iron transport</keyword>
<evidence type="ECO:0000256" key="11">
    <source>
        <dbReference type="ARBA" id="ARBA00023237"/>
    </source>
</evidence>
<dbReference type="Proteomes" id="UP000734218">
    <property type="component" value="Unassembled WGS sequence"/>
</dbReference>
<feature type="chain" id="PRO_5047268687" evidence="15">
    <location>
        <begin position="22"/>
        <end position="959"/>
    </location>
</feature>
<evidence type="ECO:0000256" key="2">
    <source>
        <dbReference type="ARBA" id="ARBA00022448"/>
    </source>
</evidence>
<dbReference type="InterPro" id="IPR037066">
    <property type="entry name" value="Plug_dom_sf"/>
</dbReference>
<evidence type="ECO:0000259" key="16">
    <source>
        <dbReference type="Pfam" id="PF00593"/>
    </source>
</evidence>
<evidence type="ECO:0000256" key="4">
    <source>
        <dbReference type="ARBA" id="ARBA00022496"/>
    </source>
</evidence>
<evidence type="ECO:0000256" key="9">
    <source>
        <dbReference type="ARBA" id="ARBA00023077"/>
    </source>
</evidence>
<feature type="domain" description="TonB-dependent receptor-like beta-barrel" evidence="16">
    <location>
        <begin position="380"/>
        <end position="907"/>
    </location>
</feature>
<feature type="domain" description="TonB-dependent receptor plug" evidence="17">
    <location>
        <begin position="63"/>
        <end position="170"/>
    </location>
</feature>